<organism evidence="1 2">
    <name type="scientific">Chromobacterium vaccinii</name>
    <dbReference type="NCBI Taxonomy" id="1108595"/>
    <lineage>
        <taxon>Bacteria</taxon>
        <taxon>Pseudomonadati</taxon>
        <taxon>Pseudomonadota</taxon>
        <taxon>Betaproteobacteria</taxon>
        <taxon>Neisseriales</taxon>
        <taxon>Chromobacteriaceae</taxon>
        <taxon>Chromobacterium</taxon>
    </lineage>
</organism>
<dbReference type="RefSeq" id="WP_347369300.1">
    <property type="nucleotide sequence ID" value="NZ_JBDOJC010000001.1"/>
</dbReference>
<proteinExistence type="predicted"/>
<evidence type="ECO:0000313" key="2">
    <source>
        <dbReference type="Proteomes" id="UP001455709"/>
    </source>
</evidence>
<evidence type="ECO:0000313" key="1">
    <source>
        <dbReference type="EMBL" id="MEO2215507.1"/>
    </source>
</evidence>
<keyword evidence="2" id="KW-1185">Reference proteome</keyword>
<gene>
    <name evidence="1" type="ORF">ABGV49_00300</name>
</gene>
<accession>A0ABV0F612</accession>
<dbReference type="Proteomes" id="UP001455709">
    <property type="component" value="Unassembled WGS sequence"/>
</dbReference>
<protein>
    <submittedName>
        <fullName evidence="1">Uncharacterized protein</fullName>
    </submittedName>
</protein>
<sequence>MREEGFPLRVPADALSAMEVADLGLEGGLSAEAEDDEEDARWSFLPFMQASIERMCMLLLLAEDHDVDFSLLGEEGLAAIAAMSRSDGDAVFAQISADYLAGLETLASMTGRARAGLHLSISGLYQAESA</sequence>
<comment type="caution">
    <text evidence="1">The sequence shown here is derived from an EMBL/GenBank/DDBJ whole genome shotgun (WGS) entry which is preliminary data.</text>
</comment>
<name>A0ABV0F612_9NEIS</name>
<dbReference type="EMBL" id="JBDOJC010000001">
    <property type="protein sequence ID" value="MEO2215507.1"/>
    <property type="molecule type" value="Genomic_DNA"/>
</dbReference>
<reference evidence="1 2" key="1">
    <citation type="submission" date="2024-05" db="EMBL/GenBank/DDBJ databases">
        <authorList>
            <person name="De Oliveira J.P."/>
            <person name="Noriler S.A."/>
            <person name="De Oliveira A.G."/>
            <person name="Sipoli D.S."/>
        </authorList>
    </citation>
    <scope>NUCLEOTIDE SEQUENCE [LARGE SCALE GENOMIC DNA]</scope>
    <source>
        <strain evidence="1 2">LABIM189</strain>
    </source>
</reference>